<sequence>MESHEFMNNLKLDLSSGVGVRVGRGGEDVGWVEKEWRKHRGRGGWGGEDDLGGVWFFNV</sequence>
<evidence type="ECO:0000313" key="1">
    <source>
        <dbReference type="EMBL" id="KAH0740160.1"/>
    </source>
</evidence>
<gene>
    <name evidence="1" type="ORF">KY290_033203</name>
</gene>
<evidence type="ECO:0000313" key="2">
    <source>
        <dbReference type="Proteomes" id="UP000826656"/>
    </source>
</evidence>
<protein>
    <submittedName>
        <fullName evidence="1">Uncharacterized protein</fullName>
    </submittedName>
</protein>
<proteinExistence type="predicted"/>
<keyword evidence="2" id="KW-1185">Reference proteome</keyword>
<organism evidence="1 2">
    <name type="scientific">Solanum tuberosum</name>
    <name type="common">Potato</name>
    <dbReference type="NCBI Taxonomy" id="4113"/>
    <lineage>
        <taxon>Eukaryota</taxon>
        <taxon>Viridiplantae</taxon>
        <taxon>Streptophyta</taxon>
        <taxon>Embryophyta</taxon>
        <taxon>Tracheophyta</taxon>
        <taxon>Spermatophyta</taxon>
        <taxon>Magnoliopsida</taxon>
        <taxon>eudicotyledons</taxon>
        <taxon>Gunneridae</taxon>
        <taxon>Pentapetalae</taxon>
        <taxon>asterids</taxon>
        <taxon>lamiids</taxon>
        <taxon>Solanales</taxon>
        <taxon>Solanaceae</taxon>
        <taxon>Solanoideae</taxon>
        <taxon>Solaneae</taxon>
        <taxon>Solanum</taxon>
    </lineage>
</organism>
<comment type="caution">
    <text evidence="1">The sequence shown here is derived from an EMBL/GenBank/DDBJ whole genome shotgun (WGS) entry which is preliminary data.</text>
</comment>
<accession>A0ABQ7U074</accession>
<dbReference type="EMBL" id="JAIVGD010000026">
    <property type="protein sequence ID" value="KAH0740160.1"/>
    <property type="molecule type" value="Genomic_DNA"/>
</dbReference>
<name>A0ABQ7U074_SOLTU</name>
<reference evidence="1 2" key="1">
    <citation type="journal article" date="2021" name="bioRxiv">
        <title>Chromosome-scale and haplotype-resolved genome assembly of a tetraploid potato cultivar.</title>
        <authorList>
            <person name="Sun H."/>
            <person name="Jiao W.-B."/>
            <person name="Krause K."/>
            <person name="Campoy J.A."/>
            <person name="Goel M."/>
            <person name="Folz-Donahue K."/>
            <person name="Kukat C."/>
            <person name="Huettel B."/>
            <person name="Schneeberger K."/>
        </authorList>
    </citation>
    <scope>NUCLEOTIDE SEQUENCE [LARGE SCALE GENOMIC DNA]</scope>
    <source>
        <strain evidence="1">SolTubOtavaFocal</strain>
        <tissue evidence="1">Leaves</tissue>
    </source>
</reference>
<dbReference type="Proteomes" id="UP000826656">
    <property type="component" value="Unassembled WGS sequence"/>
</dbReference>